<dbReference type="Gene3D" id="3.40.50.300">
    <property type="entry name" value="P-loop containing nucleotide triphosphate hydrolases"/>
    <property type="match status" value="1"/>
</dbReference>
<dbReference type="EMBL" id="UYYB01021729">
    <property type="protein sequence ID" value="VDM71720.1"/>
    <property type="molecule type" value="Genomic_DNA"/>
</dbReference>
<dbReference type="InterPro" id="IPR001650">
    <property type="entry name" value="Helicase_C-like"/>
</dbReference>
<feature type="non-terminal residue" evidence="9">
    <location>
        <position position="171"/>
    </location>
</feature>
<evidence type="ECO:0000256" key="1">
    <source>
        <dbReference type="ARBA" id="ARBA00005446"/>
    </source>
</evidence>
<dbReference type="GO" id="GO:0016787">
    <property type="term" value="F:hydrolase activity"/>
    <property type="evidence" value="ECO:0007669"/>
    <property type="project" value="UniProtKB-KW"/>
</dbReference>
<dbReference type="GO" id="GO:0005694">
    <property type="term" value="C:chromosome"/>
    <property type="evidence" value="ECO:0007669"/>
    <property type="project" value="TreeGrafter"/>
</dbReference>
<keyword evidence="10" id="KW-1185">Reference proteome</keyword>
<dbReference type="FunFam" id="3.40.50.300:FF:001456">
    <property type="entry name" value="ATP-dependent DNA helicase"/>
    <property type="match status" value="1"/>
</dbReference>
<evidence type="ECO:0000313" key="10">
    <source>
        <dbReference type="Proteomes" id="UP000270094"/>
    </source>
</evidence>
<sequence>MTILIQSFVLIQVQSFKASTFRGNLYYDVFMKDHLNVAPEVYQGSGIIYCRTRDECDQVAQMLSIAHIRCLSYHAGLSNKMRDEVQNKWMKNEIPVIAATIAFGMGIDKPDVRFVVHWTCPQNLAAYYQESGRAGRDGQRSYCRIYYSQSDKDFLHFLVKRDLAMLKVVAV</sequence>
<dbReference type="OrthoDB" id="10261556at2759"/>
<comment type="catalytic activity">
    <reaction evidence="6">
        <text>Couples ATP hydrolysis with the unwinding of duplex DNA by translocating in the 3'-5' direction.</text>
        <dbReference type="EC" id="5.6.2.4"/>
    </reaction>
</comment>
<dbReference type="SUPFAM" id="SSF52540">
    <property type="entry name" value="P-loop containing nucleoside triphosphate hydrolases"/>
    <property type="match status" value="1"/>
</dbReference>
<dbReference type="AlphaFoldDB" id="A0A3P7IFJ7"/>
<dbReference type="GO" id="GO:0005524">
    <property type="term" value="F:ATP binding"/>
    <property type="evidence" value="ECO:0007669"/>
    <property type="project" value="UniProtKB-KW"/>
</dbReference>
<name>A0A3P7IFJ7_STRVU</name>
<dbReference type="EC" id="5.6.2.4" evidence="7"/>
<dbReference type="CDD" id="cd18794">
    <property type="entry name" value="SF2_C_RecQ"/>
    <property type="match status" value="1"/>
</dbReference>
<dbReference type="PROSITE" id="PS51194">
    <property type="entry name" value="HELICASE_CTER"/>
    <property type="match status" value="1"/>
</dbReference>
<evidence type="ECO:0000313" key="9">
    <source>
        <dbReference type="EMBL" id="VDM71720.1"/>
    </source>
</evidence>
<dbReference type="Pfam" id="PF00271">
    <property type="entry name" value="Helicase_C"/>
    <property type="match status" value="1"/>
</dbReference>
<dbReference type="GO" id="GO:0005634">
    <property type="term" value="C:nucleus"/>
    <property type="evidence" value="ECO:0007669"/>
    <property type="project" value="TreeGrafter"/>
</dbReference>
<dbReference type="SMART" id="SM00490">
    <property type="entry name" value="HELICc"/>
    <property type="match status" value="1"/>
</dbReference>
<keyword evidence="4" id="KW-0347">Helicase</keyword>
<gene>
    <name evidence="9" type="ORF">SVUK_LOCUS6718</name>
</gene>
<dbReference type="PANTHER" id="PTHR13710:SF152">
    <property type="entry name" value="ATP-DEPENDENT DNA HELICASE Q5"/>
    <property type="match status" value="1"/>
</dbReference>
<dbReference type="GO" id="GO:0005737">
    <property type="term" value="C:cytoplasm"/>
    <property type="evidence" value="ECO:0007669"/>
    <property type="project" value="TreeGrafter"/>
</dbReference>
<dbReference type="InterPro" id="IPR027417">
    <property type="entry name" value="P-loop_NTPase"/>
</dbReference>
<evidence type="ECO:0000256" key="6">
    <source>
        <dbReference type="ARBA" id="ARBA00034617"/>
    </source>
</evidence>
<dbReference type="Proteomes" id="UP000270094">
    <property type="component" value="Unassembled WGS sequence"/>
</dbReference>
<proteinExistence type="inferred from homology"/>
<feature type="domain" description="Helicase C-terminal" evidence="8">
    <location>
        <begin position="30"/>
        <end position="171"/>
    </location>
</feature>
<protein>
    <recommendedName>
        <fullName evidence="7">DNA 3'-5' helicase</fullName>
        <ecNumber evidence="7">5.6.2.4</ecNumber>
    </recommendedName>
</protein>
<keyword evidence="5" id="KW-0067">ATP-binding</keyword>
<dbReference type="GO" id="GO:0009378">
    <property type="term" value="F:four-way junction helicase activity"/>
    <property type="evidence" value="ECO:0007669"/>
    <property type="project" value="TreeGrafter"/>
</dbReference>
<evidence type="ECO:0000256" key="3">
    <source>
        <dbReference type="ARBA" id="ARBA00022801"/>
    </source>
</evidence>
<keyword evidence="3" id="KW-0378">Hydrolase</keyword>
<evidence type="ECO:0000256" key="7">
    <source>
        <dbReference type="ARBA" id="ARBA00034808"/>
    </source>
</evidence>
<comment type="similarity">
    <text evidence="1">Belongs to the helicase family. RecQ subfamily.</text>
</comment>
<evidence type="ECO:0000259" key="8">
    <source>
        <dbReference type="PROSITE" id="PS51194"/>
    </source>
</evidence>
<keyword evidence="2" id="KW-0547">Nucleotide-binding</keyword>
<evidence type="ECO:0000256" key="2">
    <source>
        <dbReference type="ARBA" id="ARBA00022741"/>
    </source>
</evidence>
<reference evidence="9 10" key="1">
    <citation type="submission" date="2018-11" db="EMBL/GenBank/DDBJ databases">
        <authorList>
            <consortium name="Pathogen Informatics"/>
        </authorList>
    </citation>
    <scope>NUCLEOTIDE SEQUENCE [LARGE SCALE GENOMIC DNA]</scope>
</reference>
<accession>A0A3P7IFJ7</accession>
<evidence type="ECO:0000256" key="5">
    <source>
        <dbReference type="ARBA" id="ARBA00022840"/>
    </source>
</evidence>
<dbReference type="GO" id="GO:0043138">
    <property type="term" value="F:3'-5' DNA helicase activity"/>
    <property type="evidence" value="ECO:0007669"/>
    <property type="project" value="UniProtKB-EC"/>
</dbReference>
<dbReference type="GO" id="GO:0000724">
    <property type="term" value="P:double-strand break repair via homologous recombination"/>
    <property type="evidence" value="ECO:0007669"/>
    <property type="project" value="TreeGrafter"/>
</dbReference>
<evidence type="ECO:0000256" key="4">
    <source>
        <dbReference type="ARBA" id="ARBA00022806"/>
    </source>
</evidence>
<dbReference type="PANTHER" id="PTHR13710">
    <property type="entry name" value="DNA HELICASE RECQ FAMILY MEMBER"/>
    <property type="match status" value="1"/>
</dbReference>
<organism evidence="9 10">
    <name type="scientific">Strongylus vulgaris</name>
    <name type="common">Blood worm</name>
    <dbReference type="NCBI Taxonomy" id="40348"/>
    <lineage>
        <taxon>Eukaryota</taxon>
        <taxon>Metazoa</taxon>
        <taxon>Ecdysozoa</taxon>
        <taxon>Nematoda</taxon>
        <taxon>Chromadorea</taxon>
        <taxon>Rhabditida</taxon>
        <taxon>Rhabditina</taxon>
        <taxon>Rhabditomorpha</taxon>
        <taxon>Strongyloidea</taxon>
        <taxon>Strongylidae</taxon>
        <taxon>Strongylus</taxon>
    </lineage>
</organism>